<proteinExistence type="predicted"/>
<name>A0A4Y7RCA1_9FIRM</name>
<gene>
    <name evidence="1" type="ORF">Pmgp_03773</name>
</gene>
<organism evidence="1 2">
    <name type="scientific">Pelotomaculum propionicicum</name>
    <dbReference type="NCBI Taxonomy" id="258475"/>
    <lineage>
        <taxon>Bacteria</taxon>
        <taxon>Bacillati</taxon>
        <taxon>Bacillota</taxon>
        <taxon>Clostridia</taxon>
        <taxon>Eubacteriales</taxon>
        <taxon>Desulfotomaculaceae</taxon>
        <taxon>Pelotomaculum</taxon>
    </lineage>
</organism>
<comment type="caution">
    <text evidence="1">The sequence shown here is derived from an EMBL/GenBank/DDBJ whole genome shotgun (WGS) entry which is preliminary data.</text>
</comment>
<evidence type="ECO:0000313" key="2">
    <source>
        <dbReference type="Proteomes" id="UP000297597"/>
    </source>
</evidence>
<accession>A0A4Y7RCA1</accession>
<evidence type="ECO:0000313" key="1">
    <source>
        <dbReference type="EMBL" id="TEB06350.1"/>
    </source>
</evidence>
<protein>
    <submittedName>
        <fullName evidence="1">Uncharacterized protein</fullName>
    </submittedName>
</protein>
<keyword evidence="2" id="KW-1185">Reference proteome</keyword>
<dbReference type="AlphaFoldDB" id="A0A4Y7RCA1"/>
<reference evidence="1 2" key="1">
    <citation type="journal article" date="2018" name="Environ. Microbiol.">
        <title>Novel energy conservation strategies and behaviour of Pelotomaculum schinkii driving syntrophic propionate catabolism.</title>
        <authorList>
            <person name="Hidalgo-Ahumada C.A.P."/>
            <person name="Nobu M.K."/>
            <person name="Narihiro T."/>
            <person name="Tamaki H."/>
            <person name="Liu W.T."/>
            <person name="Kamagata Y."/>
            <person name="Stams A.J.M."/>
            <person name="Imachi H."/>
            <person name="Sousa D.Z."/>
        </authorList>
    </citation>
    <scope>NUCLEOTIDE SEQUENCE [LARGE SCALE GENOMIC DNA]</scope>
    <source>
        <strain evidence="1 2">MGP</strain>
    </source>
</reference>
<sequence length="79" mass="8596">MIPSVAQPMVSITGTNTPSVLESSCLGTLLKIWPITVSPLEAKLLFKKMAWSTLRSFSSLMMFKTEALKSPARLAASRP</sequence>
<dbReference type="EMBL" id="QFFZ01000106">
    <property type="protein sequence ID" value="TEB06350.1"/>
    <property type="molecule type" value="Genomic_DNA"/>
</dbReference>
<dbReference type="Proteomes" id="UP000297597">
    <property type="component" value="Unassembled WGS sequence"/>
</dbReference>